<feature type="signal peptide" evidence="1">
    <location>
        <begin position="1"/>
        <end position="20"/>
    </location>
</feature>
<gene>
    <name evidence="2" type="ORF">MNOR_LOCUS4128</name>
</gene>
<protein>
    <submittedName>
        <fullName evidence="2">Uncharacterized protein</fullName>
    </submittedName>
</protein>
<evidence type="ECO:0000313" key="2">
    <source>
        <dbReference type="EMBL" id="CAL4064484.1"/>
    </source>
</evidence>
<accession>A0AAV2PUW8</accession>
<name>A0AAV2PUW8_MEGNR</name>
<dbReference type="Proteomes" id="UP001497623">
    <property type="component" value="Unassembled WGS sequence"/>
</dbReference>
<sequence length="147" mass="15931">MACVLMQLVVVALTSALINAQVRYGGGGNQVVQTTYQQPQPTYQQPQQQQQCAPQYVTQTQYVTNTQVQTVPQYITSTRTVPQYITSTVAQYNTNTKNVPSYVTQTVTLPCKIQQQRPTGYGSNNNGAALNFVAGASGGNVQTGYGK</sequence>
<feature type="chain" id="PRO_5043842081" evidence="1">
    <location>
        <begin position="21"/>
        <end position="147"/>
    </location>
</feature>
<proteinExistence type="predicted"/>
<keyword evidence="1" id="KW-0732">Signal</keyword>
<dbReference type="AlphaFoldDB" id="A0AAV2PUW8"/>
<evidence type="ECO:0000256" key="1">
    <source>
        <dbReference type="SAM" id="SignalP"/>
    </source>
</evidence>
<reference evidence="2 3" key="1">
    <citation type="submission" date="2024-05" db="EMBL/GenBank/DDBJ databases">
        <authorList>
            <person name="Wallberg A."/>
        </authorList>
    </citation>
    <scope>NUCLEOTIDE SEQUENCE [LARGE SCALE GENOMIC DNA]</scope>
</reference>
<organism evidence="2 3">
    <name type="scientific">Meganyctiphanes norvegica</name>
    <name type="common">Northern krill</name>
    <name type="synonym">Thysanopoda norvegica</name>
    <dbReference type="NCBI Taxonomy" id="48144"/>
    <lineage>
        <taxon>Eukaryota</taxon>
        <taxon>Metazoa</taxon>
        <taxon>Ecdysozoa</taxon>
        <taxon>Arthropoda</taxon>
        <taxon>Crustacea</taxon>
        <taxon>Multicrustacea</taxon>
        <taxon>Malacostraca</taxon>
        <taxon>Eumalacostraca</taxon>
        <taxon>Eucarida</taxon>
        <taxon>Euphausiacea</taxon>
        <taxon>Euphausiidae</taxon>
        <taxon>Meganyctiphanes</taxon>
    </lineage>
</organism>
<keyword evidence="3" id="KW-1185">Reference proteome</keyword>
<evidence type="ECO:0000313" key="3">
    <source>
        <dbReference type="Proteomes" id="UP001497623"/>
    </source>
</evidence>
<comment type="caution">
    <text evidence="2">The sequence shown here is derived from an EMBL/GenBank/DDBJ whole genome shotgun (WGS) entry which is preliminary data.</text>
</comment>
<dbReference type="EMBL" id="CAXKWB010001497">
    <property type="protein sequence ID" value="CAL4064484.1"/>
    <property type="molecule type" value="Genomic_DNA"/>
</dbReference>